<dbReference type="Proteomes" id="UP001175227">
    <property type="component" value="Unassembled WGS sequence"/>
</dbReference>
<dbReference type="AlphaFoldDB" id="A0AA39T869"/>
<evidence type="ECO:0000313" key="1">
    <source>
        <dbReference type="EMBL" id="KAK0471146.1"/>
    </source>
</evidence>
<keyword evidence="2" id="KW-1185">Reference proteome</keyword>
<evidence type="ECO:0000313" key="2">
    <source>
        <dbReference type="Proteomes" id="UP001175227"/>
    </source>
</evidence>
<proteinExistence type="predicted"/>
<sequence>MACDLATIEEYKLRNRVRDLRDNVRKISGNAAQILYSDPCRNFIRDTTIEDVDEILVFLKIARFCHRGFQFHLEFPPPHSLYYLSCLCLLGRSRV</sequence>
<organism evidence="1 2">
    <name type="scientific">Armillaria novae-zelandiae</name>
    <dbReference type="NCBI Taxonomy" id="153914"/>
    <lineage>
        <taxon>Eukaryota</taxon>
        <taxon>Fungi</taxon>
        <taxon>Dikarya</taxon>
        <taxon>Basidiomycota</taxon>
        <taxon>Agaricomycotina</taxon>
        <taxon>Agaricomycetes</taxon>
        <taxon>Agaricomycetidae</taxon>
        <taxon>Agaricales</taxon>
        <taxon>Marasmiineae</taxon>
        <taxon>Physalacriaceae</taxon>
        <taxon>Armillaria</taxon>
    </lineage>
</organism>
<name>A0AA39T869_9AGAR</name>
<gene>
    <name evidence="1" type="ORF">IW261DRAFT_1513326</name>
</gene>
<accession>A0AA39T869</accession>
<dbReference type="EMBL" id="JAUEPR010000054">
    <property type="protein sequence ID" value="KAK0471146.1"/>
    <property type="molecule type" value="Genomic_DNA"/>
</dbReference>
<reference evidence="1" key="1">
    <citation type="submission" date="2023-06" db="EMBL/GenBank/DDBJ databases">
        <authorList>
            <consortium name="Lawrence Berkeley National Laboratory"/>
            <person name="Ahrendt S."/>
            <person name="Sahu N."/>
            <person name="Indic B."/>
            <person name="Wong-Bajracharya J."/>
            <person name="Merenyi Z."/>
            <person name="Ke H.-M."/>
            <person name="Monk M."/>
            <person name="Kocsube S."/>
            <person name="Drula E."/>
            <person name="Lipzen A."/>
            <person name="Balint B."/>
            <person name="Henrissat B."/>
            <person name="Andreopoulos B."/>
            <person name="Martin F.M."/>
            <person name="Harder C.B."/>
            <person name="Rigling D."/>
            <person name="Ford K.L."/>
            <person name="Foster G.D."/>
            <person name="Pangilinan J."/>
            <person name="Papanicolaou A."/>
            <person name="Barry K."/>
            <person name="LaButti K."/>
            <person name="Viragh M."/>
            <person name="Koriabine M."/>
            <person name="Yan M."/>
            <person name="Riley R."/>
            <person name="Champramary S."/>
            <person name="Plett K.L."/>
            <person name="Tsai I.J."/>
            <person name="Slot J."/>
            <person name="Sipos G."/>
            <person name="Plett J."/>
            <person name="Nagy L.G."/>
            <person name="Grigoriev I.V."/>
        </authorList>
    </citation>
    <scope>NUCLEOTIDE SEQUENCE</scope>
    <source>
        <strain evidence="1">ICMP 16352</strain>
    </source>
</reference>
<protein>
    <submittedName>
        <fullName evidence="1">Uncharacterized protein</fullName>
    </submittedName>
</protein>
<comment type="caution">
    <text evidence="1">The sequence shown here is derived from an EMBL/GenBank/DDBJ whole genome shotgun (WGS) entry which is preliminary data.</text>
</comment>